<organism evidence="2 3">
    <name type="scientific">Phycisphaera mikurensis (strain NBRC 102666 / KCTC 22515 / FYK2301M01)</name>
    <dbReference type="NCBI Taxonomy" id="1142394"/>
    <lineage>
        <taxon>Bacteria</taxon>
        <taxon>Pseudomonadati</taxon>
        <taxon>Planctomycetota</taxon>
        <taxon>Phycisphaerae</taxon>
        <taxon>Phycisphaerales</taxon>
        <taxon>Phycisphaeraceae</taxon>
        <taxon>Phycisphaera</taxon>
    </lineage>
</organism>
<evidence type="ECO:0000259" key="1">
    <source>
        <dbReference type="Pfam" id="PF01882"/>
    </source>
</evidence>
<dbReference type="PATRIC" id="fig|1142394.8.peg.252"/>
<accession>I0IAW8</accession>
<protein>
    <recommendedName>
        <fullName evidence="1">DUF58 domain-containing protein</fullName>
    </recommendedName>
</protein>
<evidence type="ECO:0000313" key="2">
    <source>
        <dbReference type="EMBL" id="BAM02406.1"/>
    </source>
</evidence>
<dbReference type="HOGENOM" id="CLU_054927_3_1_0"/>
<dbReference type="KEGG" id="phm:PSMK_02470"/>
<evidence type="ECO:0000313" key="3">
    <source>
        <dbReference type="Proteomes" id="UP000007881"/>
    </source>
</evidence>
<proteinExistence type="predicted"/>
<dbReference type="Proteomes" id="UP000007881">
    <property type="component" value="Chromosome"/>
</dbReference>
<feature type="domain" description="DUF58" evidence="1">
    <location>
        <begin position="44"/>
        <end position="258"/>
    </location>
</feature>
<dbReference type="Pfam" id="PF01882">
    <property type="entry name" value="DUF58"/>
    <property type="match status" value="1"/>
</dbReference>
<keyword evidence="3" id="KW-1185">Reference proteome</keyword>
<dbReference type="AlphaFoldDB" id="I0IAW8"/>
<dbReference type="RefSeq" id="WP_014435626.1">
    <property type="nucleotide sequence ID" value="NC_017080.1"/>
</dbReference>
<dbReference type="OrthoDB" id="9780819at2"/>
<dbReference type="InterPro" id="IPR002881">
    <property type="entry name" value="DUF58"/>
</dbReference>
<dbReference type="SUPFAM" id="SSF53300">
    <property type="entry name" value="vWA-like"/>
    <property type="match status" value="1"/>
</dbReference>
<dbReference type="PANTHER" id="PTHR33608:SF7">
    <property type="entry name" value="DUF58 DOMAIN-CONTAINING PROTEIN"/>
    <property type="match status" value="1"/>
</dbReference>
<dbReference type="PANTHER" id="PTHR33608">
    <property type="entry name" value="BLL2464 PROTEIN"/>
    <property type="match status" value="1"/>
</dbReference>
<reference evidence="2 3" key="1">
    <citation type="submission" date="2012-02" db="EMBL/GenBank/DDBJ databases">
        <title>Complete genome sequence of Phycisphaera mikurensis NBRC 102666.</title>
        <authorList>
            <person name="Ankai A."/>
            <person name="Hosoyama A."/>
            <person name="Terui Y."/>
            <person name="Sekine M."/>
            <person name="Fukai R."/>
            <person name="Kato Y."/>
            <person name="Nakamura S."/>
            <person name="Yamada-Narita S."/>
            <person name="Kawakoshi A."/>
            <person name="Fukunaga Y."/>
            <person name="Yamazaki S."/>
            <person name="Fujita N."/>
        </authorList>
    </citation>
    <scope>NUCLEOTIDE SEQUENCE [LARGE SCALE GENOMIC DNA]</scope>
    <source>
        <strain evidence="3">NBRC 102666 / KCTC 22515 / FYK2301M01</strain>
    </source>
</reference>
<name>I0IAW8_PHYMF</name>
<gene>
    <name evidence="2" type="ordered locus">PSMK_02470</name>
</gene>
<sequence length="305" mass="33076">MTLLSPAERSRLDALDLASRKLLRGGLQGERRAKQKGQSVEFADFRPYTVGDDLRRIDWNLYARLDKLILRLFLEEQDLALTVLIDVSPSMAEGQPSGTDPPEKLLAAKRIAAALGYLALSRMNRLAVHGFHDGLTDGISGLRGRRPIPRLLAFLEGLRSAEGPGDLGRSLFDLARRHPRAGVVLVISDLLDKPSGGRLEEALKPLAAQRFDAHVLHLLSPAELDPASAGITGDLRLTDREDGDAAEVSATPQLLRRYRQTLDAFCAGARSACLRRGVSYGRVSSADPLESGVLPVLRAGGLVRA</sequence>
<dbReference type="STRING" id="1142394.PSMK_02470"/>
<dbReference type="InterPro" id="IPR036465">
    <property type="entry name" value="vWFA_dom_sf"/>
</dbReference>
<dbReference type="EMBL" id="AP012338">
    <property type="protein sequence ID" value="BAM02406.1"/>
    <property type="molecule type" value="Genomic_DNA"/>
</dbReference>
<dbReference type="eggNOG" id="COG1721">
    <property type="taxonomic scope" value="Bacteria"/>
</dbReference>